<keyword evidence="2" id="KW-0175">Coiled coil</keyword>
<dbReference type="InterPro" id="IPR047153">
    <property type="entry name" value="TRIM45/56/19-like"/>
</dbReference>
<proteinExistence type="predicted"/>
<gene>
    <name evidence="4" type="primary">TRIM45</name>
    <name evidence="4" type="ORF">SNEC2469_LOCUS2143</name>
</gene>
<dbReference type="PANTHER" id="PTHR25462">
    <property type="entry name" value="BONUS, ISOFORM C-RELATED"/>
    <property type="match status" value="1"/>
</dbReference>
<evidence type="ECO:0000259" key="3">
    <source>
        <dbReference type="PROSITE" id="PS50119"/>
    </source>
</evidence>
<accession>A0A812JXK8</accession>
<dbReference type="CDD" id="cd19757">
    <property type="entry name" value="Bbox1"/>
    <property type="match status" value="1"/>
</dbReference>
<dbReference type="CDD" id="cd19756">
    <property type="entry name" value="Bbox2"/>
    <property type="match status" value="1"/>
</dbReference>
<evidence type="ECO:0000256" key="1">
    <source>
        <dbReference type="PROSITE-ProRule" id="PRU00024"/>
    </source>
</evidence>
<dbReference type="Pfam" id="PF22586">
    <property type="entry name" value="ANCHR-like_BBOX"/>
    <property type="match status" value="1"/>
</dbReference>
<dbReference type="Gene3D" id="4.10.830.40">
    <property type="match status" value="1"/>
</dbReference>
<protein>
    <submittedName>
        <fullName evidence="4">TRIM45 protein</fullName>
    </submittedName>
</protein>
<dbReference type="PROSITE" id="PS50119">
    <property type="entry name" value="ZF_BBOX"/>
    <property type="match status" value="2"/>
</dbReference>
<dbReference type="Pfam" id="PF00643">
    <property type="entry name" value="zf-B_box"/>
    <property type="match status" value="1"/>
</dbReference>
<dbReference type="OrthoDB" id="432805at2759"/>
<dbReference type="Proteomes" id="UP000601435">
    <property type="component" value="Unassembled WGS sequence"/>
</dbReference>
<keyword evidence="1" id="KW-0479">Metal-binding</keyword>
<organism evidence="4 5">
    <name type="scientific">Symbiodinium necroappetens</name>
    <dbReference type="NCBI Taxonomy" id="1628268"/>
    <lineage>
        <taxon>Eukaryota</taxon>
        <taxon>Sar</taxon>
        <taxon>Alveolata</taxon>
        <taxon>Dinophyceae</taxon>
        <taxon>Suessiales</taxon>
        <taxon>Symbiodiniaceae</taxon>
        <taxon>Symbiodinium</taxon>
    </lineage>
</organism>
<feature type="domain" description="B box-type" evidence="3">
    <location>
        <begin position="175"/>
        <end position="216"/>
    </location>
</feature>
<evidence type="ECO:0000256" key="2">
    <source>
        <dbReference type="SAM" id="Coils"/>
    </source>
</evidence>
<dbReference type="PANTHER" id="PTHR25462:SF296">
    <property type="entry name" value="MEIOTIC P26, ISOFORM F"/>
    <property type="match status" value="1"/>
</dbReference>
<dbReference type="GO" id="GO:0008270">
    <property type="term" value="F:zinc ion binding"/>
    <property type="evidence" value="ECO:0007669"/>
    <property type="project" value="UniProtKB-KW"/>
</dbReference>
<evidence type="ECO:0000313" key="5">
    <source>
        <dbReference type="Proteomes" id="UP000601435"/>
    </source>
</evidence>
<keyword evidence="1" id="KW-0863">Zinc-finger</keyword>
<dbReference type="SMART" id="SM00336">
    <property type="entry name" value="BBOX"/>
    <property type="match status" value="2"/>
</dbReference>
<dbReference type="EMBL" id="CAJNJA010006489">
    <property type="protein sequence ID" value="CAE7211078.1"/>
    <property type="molecule type" value="Genomic_DNA"/>
</dbReference>
<dbReference type="Gene3D" id="3.30.160.60">
    <property type="entry name" value="Classic Zinc Finger"/>
    <property type="match status" value="1"/>
</dbReference>
<comment type="caution">
    <text evidence="4">The sequence shown here is derived from an EMBL/GenBank/DDBJ whole genome shotgun (WGS) entry which is preliminary data.</text>
</comment>
<evidence type="ECO:0000313" key="4">
    <source>
        <dbReference type="EMBL" id="CAE7211078.1"/>
    </source>
</evidence>
<name>A0A812JXK8_9DINO</name>
<keyword evidence="1" id="KW-0862">Zinc</keyword>
<sequence>MEIELRCPICQETLRASCLGRAVVTTGALVLGVDQGPGDLGVLPSRLRPSDGSLPFLSDSTCPRSLSSQAAHLESSLGSQFPCPVCGEQTAISEAGVKVDRVLKLVVETFQQTKEAFSDDEAPPKCGLCEEKLASQRCLTCDGVLCEDCVQATHSRGYFRSHQIVDLRNAAGQVSSRMVCQEHSQSLDFYCLECRTPVCSHCSIFGEHRDHQKTNLDKAVQTGKETLQAWIDRLSQRITSAEVLLETFHEADKEITQRGEAQRAIVNNEMDHLRELIETKRRQLLQKSALEEKQKRVQLQAQVNRAEGIRSEAKGFVDRSEGLLGLDSEHAFLAVVLPLIQDMKACAGTAVDNNRHISTAFRPLSTDAQVRVLGDLDLGHRLQPAPMLAGPCQSLEPVPFVPQSYQQPREPYVQAPAQHPAAAPNGGAAHLPPTAAHLNGAFAQVGPGFSRRVAQADDCRNLRQVASHVQLVYRASVYPT</sequence>
<dbReference type="InterPro" id="IPR000315">
    <property type="entry name" value="Znf_B-box"/>
</dbReference>
<dbReference type="AlphaFoldDB" id="A0A812JXK8"/>
<reference evidence="4" key="1">
    <citation type="submission" date="2021-02" db="EMBL/GenBank/DDBJ databases">
        <authorList>
            <person name="Dougan E. K."/>
            <person name="Rhodes N."/>
            <person name="Thang M."/>
            <person name="Chan C."/>
        </authorList>
    </citation>
    <scope>NUCLEOTIDE SEQUENCE</scope>
</reference>
<keyword evidence="5" id="KW-1185">Reference proteome</keyword>
<feature type="coiled-coil region" evidence="2">
    <location>
        <begin position="263"/>
        <end position="293"/>
    </location>
</feature>
<dbReference type="SUPFAM" id="SSF57845">
    <property type="entry name" value="B-box zinc-binding domain"/>
    <property type="match status" value="1"/>
</dbReference>
<feature type="domain" description="B box-type" evidence="3">
    <location>
        <begin position="121"/>
        <end position="167"/>
    </location>
</feature>